<evidence type="ECO:0000259" key="5">
    <source>
        <dbReference type="Pfam" id="PF00089"/>
    </source>
</evidence>
<dbReference type="PANTHER" id="PTHR46393">
    <property type="entry name" value="SUSHI DOMAIN-CONTAINING PROTEIN"/>
    <property type="match status" value="1"/>
</dbReference>
<keyword evidence="6" id="KW-1185">Reference proteome</keyword>
<dbReference type="GO" id="GO:0009617">
    <property type="term" value="P:response to bacterium"/>
    <property type="evidence" value="ECO:0007669"/>
    <property type="project" value="TreeGrafter"/>
</dbReference>
<dbReference type="Gene3D" id="2.40.10.120">
    <property type="match status" value="1"/>
</dbReference>
<dbReference type="GO" id="GO:0004252">
    <property type="term" value="F:serine-type endopeptidase activity"/>
    <property type="evidence" value="ECO:0007669"/>
    <property type="project" value="InterPro"/>
</dbReference>
<evidence type="ECO:0000313" key="6">
    <source>
        <dbReference type="Proteomes" id="UP000504612"/>
    </source>
</evidence>
<sequence>MVIFLFQSQRSGGAGFDNCKGTLVSEYFILTAAHCFTIDDTADQIRVTIAKQDYTVENILLHPEYKIGKLADRGIPEFYDYDVALIKLQKKVEFSYNAR</sequence>
<protein>
    <submittedName>
        <fullName evidence="7">Complement factor B-like</fullName>
    </submittedName>
</protein>
<dbReference type="GeneID" id="113432394"/>
<dbReference type="GO" id="GO:0006508">
    <property type="term" value="P:proteolysis"/>
    <property type="evidence" value="ECO:0007669"/>
    <property type="project" value="InterPro"/>
</dbReference>
<keyword evidence="4" id="KW-0325">Glycoprotein</keyword>
<dbReference type="GO" id="GO:0006956">
    <property type="term" value="P:complement activation"/>
    <property type="evidence" value="ECO:0007669"/>
    <property type="project" value="TreeGrafter"/>
</dbReference>
<accession>A0A6J1W4T0</accession>
<dbReference type="PANTHER" id="PTHR46393:SF1">
    <property type="entry name" value="COMPLEMENT FACTOR B"/>
    <property type="match status" value="1"/>
</dbReference>
<evidence type="ECO:0000256" key="1">
    <source>
        <dbReference type="ARBA" id="ARBA00009228"/>
    </source>
</evidence>
<dbReference type="Proteomes" id="UP000504612">
    <property type="component" value="Unplaced"/>
</dbReference>
<dbReference type="PROSITE" id="PS00134">
    <property type="entry name" value="TRYPSIN_HIS"/>
    <property type="match status" value="1"/>
</dbReference>
<keyword evidence="3" id="KW-0677">Repeat</keyword>
<name>A0A6J1W4T0_9SAUR</name>
<gene>
    <name evidence="7" type="primary">LOC113432394</name>
</gene>
<feature type="domain" description="Peptidase S1" evidence="5">
    <location>
        <begin position="12"/>
        <end position="97"/>
    </location>
</feature>
<dbReference type="InterPro" id="IPR001254">
    <property type="entry name" value="Trypsin_dom"/>
</dbReference>
<organism evidence="6 7">
    <name type="scientific">Notechis scutatus</name>
    <name type="common">mainland tiger snake</name>
    <dbReference type="NCBI Taxonomy" id="8663"/>
    <lineage>
        <taxon>Eukaryota</taxon>
        <taxon>Metazoa</taxon>
        <taxon>Chordata</taxon>
        <taxon>Craniata</taxon>
        <taxon>Vertebrata</taxon>
        <taxon>Euteleostomi</taxon>
        <taxon>Lepidosauria</taxon>
        <taxon>Squamata</taxon>
        <taxon>Bifurcata</taxon>
        <taxon>Unidentata</taxon>
        <taxon>Episquamata</taxon>
        <taxon>Toxicofera</taxon>
        <taxon>Serpentes</taxon>
        <taxon>Colubroidea</taxon>
        <taxon>Elapidae</taxon>
        <taxon>Hydrophiinae</taxon>
        <taxon>Notechis</taxon>
    </lineage>
</organism>
<dbReference type="InterPro" id="IPR001314">
    <property type="entry name" value="Peptidase_S1A"/>
</dbReference>
<dbReference type="InterPro" id="IPR009003">
    <property type="entry name" value="Peptidase_S1_PA"/>
</dbReference>
<reference evidence="7" key="1">
    <citation type="submission" date="2025-08" db="UniProtKB">
        <authorList>
            <consortium name="RefSeq"/>
        </authorList>
    </citation>
    <scope>IDENTIFICATION</scope>
</reference>
<evidence type="ECO:0000256" key="4">
    <source>
        <dbReference type="ARBA" id="ARBA00023180"/>
    </source>
</evidence>
<proteinExistence type="inferred from homology"/>
<dbReference type="RefSeq" id="XP_026550331.1">
    <property type="nucleotide sequence ID" value="XM_026694546.1"/>
</dbReference>
<dbReference type="SUPFAM" id="SSF50494">
    <property type="entry name" value="Trypsin-like serine proteases"/>
    <property type="match status" value="1"/>
</dbReference>
<dbReference type="InterPro" id="IPR018114">
    <property type="entry name" value="TRYPSIN_HIS"/>
</dbReference>
<evidence type="ECO:0000256" key="2">
    <source>
        <dbReference type="ARBA" id="ARBA00022659"/>
    </source>
</evidence>
<dbReference type="Pfam" id="PF00089">
    <property type="entry name" value="Trypsin"/>
    <property type="match status" value="1"/>
</dbReference>
<dbReference type="KEGG" id="nss:113432394"/>
<comment type="similarity">
    <text evidence="1">Belongs to the peptidase S1 family. Snake venom subfamily.</text>
</comment>
<evidence type="ECO:0000313" key="7">
    <source>
        <dbReference type="RefSeq" id="XP_026550331.1"/>
    </source>
</evidence>
<dbReference type="AlphaFoldDB" id="A0A6J1W4T0"/>
<evidence type="ECO:0000256" key="3">
    <source>
        <dbReference type="ARBA" id="ARBA00022737"/>
    </source>
</evidence>
<dbReference type="GO" id="GO:0070062">
    <property type="term" value="C:extracellular exosome"/>
    <property type="evidence" value="ECO:0007669"/>
    <property type="project" value="TreeGrafter"/>
</dbReference>
<keyword evidence="2" id="KW-0768">Sushi</keyword>
<dbReference type="PRINTS" id="PR00722">
    <property type="entry name" value="CHYMOTRYPSIN"/>
</dbReference>